<dbReference type="InterPro" id="IPR041625">
    <property type="entry name" value="Beta-mannosidase_Ig"/>
</dbReference>
<dbReference type="RefSeq" id="WP_265724188.1">
    <property type="nucleotide sequence ID" value="NZ_JAOSLC020000002.1"/>
</dbReference>
<sequence length="874" mass="102609">MRKTFSKMSFQVILSFFSKLYRELFIKLNYLFSIQILKFHTLKLTRIDSNLKKYHLLYYLSIIVFYSCSTIEKDTPIKTTLTNNWQFKGVDTLDWKSASVPGNIFTDLLDHKIIEDPFIKNNEEKVQWVSGKNWEYKTTFQLSDKILKKNNIALNFEGLDTYASIYLNDSLLGQTNNAFRKFNFNIKKIAKKENQLRVIFTNTASKEEIAAHKNPYKLPEGERIFTRKAQFQYGWDWGPKLNTSGIWKDIYINAWDDLKFENIFIKQKELNKEKATLSVEITIESATDKNVNLFTKINREVISSNLTLKKGKHTYKVPIEIINPTLWWTHNLGDPYLYHFNFQLIADGKIKDEKSIKKGLRIIKLITEKDTIGESFYFELNGKPVYAKGANYIPQNSFQNKVNDNHYEKLLSDVVNSNMNMLRVWGGGIYENDVFYDLCDEKGILIWQDFMFACAMYPGDIAFLENVKEEAKQQVKRLQNHASIALWCGNNENLEGWKRWGWQANRKEKEKQEIWNDYLIVFDTILPNIVAKFSETDYWESSPKYGRGNPKYEFEGDAHDWWVWHDATPFEHFEEKVPRFMSEFGFQSFPSFETLKYINQSDAIDLKTDGIKSHQKHIRGFQLINEYMTRDYNVPTNDEDYAYVSQLLQAKGIVMGIEAHRRAKPTNMGTLYWQLNDCWPAISWSSIDYFGNWKALQYKTKNAFENVLISSKIENNAVKTFVINDTFENITGTLKLKIIDFYGKEIWSDAKEIEVLGNSSKQYYNFSLNEINKNTTVLVAEFNNEKSYFYFAKPKDLNLPKDEILKSITKTDKGFFITLESTVLQKDLFLFTNDKGHFSDNFFDLLPNERKIIEFETNANSLDNLQFKTLNTIE</sequence>
<dbReference type="InterPro" id="IPR017853">
    <property type="entry name" value="GH"/>
</dbReference>
<evidence type="ECO:0000259" key="13">
    <source>
        <dbReference type="Pfam" id="PF00703"/>
    </source>
</evidence>
<reference evidence="17" key="1">
    <citation type="submission" date="2023-02" db="EMBL/GenBank/DDBJ databases">
        <title>Polaribacter ponticola sp. nov., isolated from seawater.</title>
        <authorList>
            <person name="Baek J.H."/>
            <person name="Kim J.M."/>
            <person name="Choi D.G."/>
            <person name="Jeon C.O."/>
        </authorList>
    </citation>
    <scope>NUCLEOTIDE SEQUENCE</scope>
    <source>
        <strain evidence="17">MSW5</strain>
    </source>
</reference>
<evidence type="ECO:0000256" key="1">
    <source>
        <dbReference type="ARBA" id="ARBA00000829"/>
    </source>
</evidence>
<comment type="subcellular location">
    <subcellularLocation>
        <location evidence="2">Secreted</location>
    </subcellularLocation>
</comment>
<evidence type="ECO:0000256" key="3">
    <source>
        <dbReference type="ARBA" id="ARBA00004740"/>
    </source>
</evidence>
<dbReference type="EC" id="3.2.1.25" evidence="5"/>
<keyword evidence="6" id="KW-0964">Secreted</keyword>
<evidence type="ECO:0000313" key="17">
    <source>
        <dbReference type="EMBL" id="MDD7913094.1"/>
    </source>
</evidence>
<feature type="domain" description="Mannosidase Ig/CBM-like" evidence="15">
    <location>
        <begin position="718"/>
        <end position="796"/>
    </location>
</feature>
<evidence type="ECO:0000256" key="9">
    <source>
        <dbReference type="ARBA" id="ARBA00023295"/>
    </source>
</evidence>
<dbReference type="PANTHER" id="PTHR43730">
    <property type="entry name" value="BETA-MANNOSIDASE"/>
    <property type="match status" value="1"/>
</dbReference>
<feature type="domain" description="Beta-mannosidase Ig-fold" evidence="14">
    <location>
        <begin position="799"/>
        <end position="865"/>
    </location>
</feature>
<evidence type="ECO:0000256" key="4">
    <source>
        <dbReference type="ARBA" id="ARBA00011738"/>
    </source>
</evidence>
<comment type="similarity">
    <text evidence="10">Belongs to the glycosyl hydrolase 2 family. Beta-mannosidase B subfamily.</text>
</comment>
<feature type="domain" description="Glycoside hydrolase family 2 immunoglobulin-like beta-sandwich" evidence="13">
    <location>
        <begin position="260"/>
        <end position="361"/>
    </location>
</feature>
<dbReference type="InterPro" id="IPR050887">
    <property type="entry name" value="Beta-mannosidase_GH2"/>
</dbReference>
<keyword evidence="8" id="KW-0325">Glycoprotein</keyword>
<dbReference type="GO" id="GO:0016787">
    <property type="term" value="F:hydrolase activity"/>
    <property type="evidence" value="ECO:0007669"/>
    <property type="project" value="UniProtKB-KW"/>
</dbReference>
<comment type="subunit">
    <text evidence="4">Homodimer.</text>
</comment>
<dbReference type="Pfam" id="PF17786">
    <property type="entry name" value="Mannosidase_ig"/>
    <property type="match status" value="1"/>
</dbReference>
<dbReference type="Gene3D" id="2.60.40.10">
    <property type="entry name" value="Immunoglobulins"/>
    <property type="match status" value="3"/>
</dbReference>
<comment type="pathway">
    <text evidence="3">Glycan metabolism; N-glycan degradation.</text>
</comment>
<name>A0ABT5S4R4_9FLAO</name>
<organism evidence="17 18">
    <name type="scientific">Polaribacter ponticola</name>
    <dbReference type="NCBI Taxonomy" id="2978475"/>
    <lineage>
        <taxon>Bacteria</taxon>
        <taxon>Pseudomonadati</taxon>
        <taxon>Bacteroidota</taxon>
        <taxon>Flavobacteriia</taxon>
        <taxon>Flavobacteriales</taxon>
        <taxon>Flavobacteriaceae</taxon>
    </lineage>
</organism>
<evidence type="ECO:0000256" key="6">
    <source>
        <dbReference type="ARBA" id="ARBA00022525"/>
    </source>
</evidence>
<evidence type="ECO:0000256" key="12">
    <source>
        <dbReference type="ARBA" id="ARBA00041614"/>
    </source>
</evidence>
<evidence type="ECO:0000259" key="15">
    <source>
        <dbReference type="Pfam" id="PF17786"/>
    </source>
</evidence>
<dbReference type="Gene3D" id="3.20.20.80">
    <property type="entry name" value="Glycosidases"/>
    <property type="match status" value="1"/>
</dbReference>
<dbReference type="InterPro" id="IPR006102">
    <property type="entry name" value="Ig-like_GH2"/>
</dbReference>
<dbReference type="Pfam" id="PF17753">
    <property type="entry name" value="Ig_mannosidase"/>
    <property type="match status" value="1"/>
</dbReference>
<protein>
    <recommendedName>
        <fullName evidence="11">Beta-mannosidase B</fullName>
        <ecNumber evidence="5">3.2.1.25</ecNumber>
    </recommendedName>
    <alternativeName>
        <fullName evidence="12">Mannanase B</fullName>
    </alternativeName>
</protein>
<dbReference type="Pfam" id="PF22666">
    <property type="entry name" value="Glyco_hydro_2_N2"/>
    <property type="match status" value="1"/>
</dbReference>
<evidence type="ECO:0000256" key="7">
    <source>
        <dbReference type="ARBA" id="ARBA00022801"/>
    </source>
</evidence>
<evidence type="ECO:0000256" key="5">
    <source>
        <dbReference type="ARBA" id="ARBA00012754"/>
    </source>
</evidence>
<dbReference type="InterPro" id="IPR036156">
    <property type="entry name" value="Beta-gal/glucu_dom_sf"/>
</dbReference>
<dbReference type="SUPFAM" id="SSF49785">
    <property type="entry name" value="Galactose-binding domain-like"/>
    <property type="match status" value="1"/>
</dbReference>
<comment type="caution">
    <text evidence="17">The sequence shown here is derived from an EMBL/GenBank/DDBJ whole genome shotgun (WGS) entry which is preliminary data.</text>
</comment>
<accession>A0ABT5S4R4</accession>
<gene>
    <name evidence="17" type="ORF">N5A56_000990</name>
</gene>
<evidence type="ECO:0000313" key="18">
    <source>
        <dbReference type="Proteomes" id="UP001151478"/>
    </source>
</evidence>
<dbReference type="Proteomes" id="UP001151478">
    <property type="component" value="Unassembled WGS sequence"/>
</dbReference>
<keyword evidence="7 17" id="KW-0378">Hydrolase</keyword>
<dbReference type="InterPro" id="IPR013783">
    <property type="entry name" value="Ig-like_fold"/>
</dbReference>
<comment type="catalytic activity">
    <reaction evidence="1">
        <text>Hydrolysis of terminal, non-reducing beta-D-mannose residues in beta-D-mannosides.</text>
        <dbReference type="EC" id="3.2.1.25"/>
    </reaction>
</comment>
<evidence type="ECO:0000256" key="11">
    <source>
        <dbReference type="ARBA" id="ARBA00041069"/>
    </source>
</evidence>
<dbReference type="InterPro" id="IPR008979">
    <property type="entry name" value="Galactose-bd-like_sf"/>
</dbReference>
<dbReference type="PANTHER" id="PTHR43730:SF1">
    <property type="entry name" value="BETA-MANNOSIDASE"/>
    <property type="match status" value="1"/>
</dbReference>
<dbReference type="InterPro" id="IPR041447">
    <property type="entry name" value="Mannosidase_ig"/>
</dbReference>
<dbReference type="Gene3D" id="2.60.120.260">
    <property type="entry name" value="Galactose-binding domain-like"/>
    <property type="match status" value="1"/>
</dbReference>
<feature type="domain" description="Beta-mannosidase-like galactose-binding" evidence="16">
    <location>
        <begin position="85"/>
        <end position="248"/>
    </location>
</feature>
<dbReference type="SUPFAM" id="SSF49303">
    <property type="entry name" value="beta-Galactosidase/glucuronidase domain"/>
    <property type="match status" value="3"/>
</dbReference>
<evidence type="ECO:0000259" key="16">
    <source>
        <dbReference type="Pfam" id="PF22666"/>
    </source>
</evidence>
<proteinExistence type="inferred from homology"/>
<dbReference type="EMBL" id="JAOSLC020000002">
    <property type="protein sequence ID" value="MDD7913094.1"/>
    <property type="molecule type" value="Genomic_DNA"/>
</dbReference>
<keyword evidence="9" id="KW-0326">Glycosidase</keyword>
<dbReference type="InterPro" id="IPR054593">
    <property type="entry name" value="Beta-mannosidase-like_N2"/>
</dbReference>
<evidence type="ECO:0000259" key="14">
    <source>
        <dbReference type="Pfam" id="PF17753"/>
    </source>
</evidence>
<evidence type="ECO:0000256" key="2">
    <source>
        <dbReference type="ARBA" id="ARBA00004613"/>
    </source>
</evidence>
<evidence type="ECO:0000256" key="8">
    <source>
        <dbReference type="ARBA" id="ARBA00023180"/>
    </source>
</evidence>
<dbReference type="Pfam" id="PF00703">
    <property type="entry name" value="Glyco_hydro_2"/>
    <property type="match status" value="1"/>
</dbReference>
<keyword evidence="18" id="KW-1185">Reference proteome</keyword>
<evidence type="ECO:0000256" key="10">
    <source>
        <dbReference type="ARBA" id="ARBA00038429"/>
    </source>
</evidence>
<dbReference type="SUPFAM" id="SSF51445">
    <property type="entry name" value="(Trans)glycosidases"/>
    <property type="match status" value="1"/>
</dbReference>